<feature type="compositionally biased region" description="Pro residues" evidence="1">
    <location>
        <begin position="79"/>
        <end position="88"/>
    </location>
</feature>
<proteinExistence type="predicted"/>
<evidence type="ECO:0000313" key="2">
    <source>
        <dbReference type="EMBL" id="SPO40212.1"/>
    </source>
</evidence>
<reference evidence="2 3" key="1">
    <citation type="submission" date="2018-03" db="EMBL/GenBank/DDBJ databases">
        <authorList>
            <person name="Guldener U."/>
        </authorList>
    </citation>
    <scope>NUCLEOTIDE SEQUENCE [LARGE SCALE GENOMIC DNA]</scope>
    <source>
        <strain evidence="2 3">DAOM196992</strain>
    </source>
</reference>
<feature type="compositionally biased region" description="Low complexity" evidence="1">
    <location>
        <begin position="116"/>
        <end position="126"/>
    </location>
</feature>
<evidence type="ECO:0000256" key="1">
    <source>
        <dbReference type="SAM" id="MobiDB-lite"/>
    </source>
</evidence>
<organism evidence="2 3">
    <name type="scientific">Pseudozyma flocculosa</name>
    <dbReference type="NCBI Taxonomy" id="84751"/>
    <lineage>
        <taxon>Eukaryota</taxon>
        <taxon>Fungi</taxon>
        <taxon>Dikarya</taxon>
        <taxon>Basidiomycota</taxon>
        <taxon>Ustilaginomycotina</taxon>
        <taxon>Ustilaginomycetes</taxon>
        <taxon>Ustilaginales</taxon>
        <taxon>Ustilaginaceae</taxon>
        <taxon>Pseudozyma</taxon>
    </lineage>
</organism>
<dbReference type="Proteomes" id="UP000323386">
    <property type="component" value="Unassembled WGS sequence"/>
</dbReference>
<sequence>MAVSSPTAKIGDLLRKWPFLLTSAQEARHARALAPLPPSPLPPGTLPNPSAAHPSLLPSYHHHHVTPPASSACHLGQPPCQPPEPPTQPAVSQPSVKHSRHPPGSASPAQPPDPASQPASRQPAAT</sequence>
<keyword evidence="3" id="KW-1185">Reference proteome</keyword>
<protein>
    <submittedName>
        <fullName evidence="2">Uncharacterized protein</fullName>
    </submittedName>
</protein>
<evidence type="ECO:0000313" key="3">
    <source>
        <dbReference type="Proteomes" id="UP000323386"/>
    </source>
</evidence>
<dbReference type="EMBL" id="OOIP01000018">
    <property type="protein sequence ID" value="SPO40212.1"/>
    <property type="molecule type" value="Genomic_DNA"/>
</dbReference>
<feature type="compositionally biased region" description="Pro residues" evidence="1">
    <location>
        <begin position="35"/>
        <end position="46"/>
    </location>
</feature>
<name>A0A5C3F754_9BASI</name>
<feature type="compositionally biased region" description="Low complexity" evidence="1">
    <location>
        <begin position="47"/>
        <end position="59"/>
    </location>
</feature>
<feature type="region of interest" description="Disordered" evidence="1">
    <location>
        <begin position="31"/>
        <end position="126"/>
    </location>
</feature>
<dbReference type="AlphaFoldDB" id="A0A5C3F754"/>
<gene>
    <name evidence="2" type="ORF">PSFLO_05694</name>
</gene>
<accession>A0A5C3F754</accession>